<feature type="domain" description="Glutamate synthase" evidence="5">
    <location>
        <begin position="637"/>
        <end position="753"/>
    </location>
</feature>
<dbReference type="SUPFAM" id="SSF46548">
    <property type="entry name" value="alpha-helical ferredoxin"/>
    <property type="match status" value="1"/>
</dbReference>
<dbReference type="EMBL" id="UINC01004605">
    <property type="protein sequence ID" value="SVA15573.1"/>
    <property type="molecule type" value="Genomic_DNA"/>
</dbReference>
<dbReference type="Gene3D" id="3.20.20.70">
    <property type="entry name" value="Aldolase class I"/>
    <property type="match status" value="1"/>
</dbReference>
<evidence type="ECO:0000259" key="5">
    <source>
        <dbReference type="Pfam" id="PF01645"/>
    </source>
</evidence>
<dbReference type="Pfam" id="PF01645">
    <property type="entry name" value="Glu_synthase"/>
    <property type="match status" value="1"/>
</dbReference>
<feature type="non-terminal residue" evidence="8">
    <location>
        <position position="1"/>
    </location>
</feature>
<dbReference type="Gene3D" id="1.10.1060.10">
    <property type="entry name" value="Alpha-helical ferredoxin"/>
    <property type="match status" value="1"/>
</dbReference>
<gene>
    <name evidence="8" type="ORF">METZ01_LOCUS68427</name>
</gene>
<comment type="similarity">
    <text evidence="2">Belongs to the glutamate synthase family.</text>
</comment>
<evidence type="ECO:0000256" key="3">
    <source>
        <dbReference type="ARBA" id="ARBA00022827"/>
    </source>
</evidence>
<evidence type="ECO:0008006" key="9">
    <source>
        <dbReference type="Google" id="ProtNLM"/>
    </source>
</evidence>
<evidence type="ECO:0000256" key="4">
    <source>
        <dbReference type="SAM" id="Phobius"/>
    </source>
</evidence>
<reference evidence="8" key="1">
    <citation type="submission" date="2018-05" db="EMBL/GenBank/DDBJ databases">
        <authorList>
            <person name="Lanie J.A."/>
            <person name="Ng W.-L."/>
            <person name="Kazmierczak K.M."/>
            <person name="Andrzejewski T.M."/>
            <person name="Davidsen T.M."/>
            <person name="Wayne K.J."/>
            <person name="Tettelin H."/>
            <person name="Glass J.I."/>
            <person name="Rusch D."/>
            <person name="Podicherti R."/>
            <person name="Tsui H.-C.T."/>
            <person name="Winkler M.E."/>
        </authorList>
    </citation>
    <scope>NUCLEOTIDE SEQUENCE</scope>
</reference>
<dbReference type="InterPro" id="IPR023753">
    <property type="entry name" value="FAD/NAD-binding_dom"/>
</dbReference>
<dbReference type="InterPro" id="IPR013785">
    <property type="entry name" value="Aldolase_TIM"/>
</dbReference>
<feature type="transmembrane region" description="Helical" evidence="4">
    <location>
        <begin position="733"/>
        <end position="755"/>
    </location>
</feature>
<evidence type="ECO:0000256" key="1">
    <source>
        <dbReference type="ARBA" id="ARBA00001974"/>
    </source>
</evidence>
<dbReference type="AlphaFoldDB" id="A0A381TNF5"/>
<dbReference type="InterPro" id="IPR002932">
    <property type="entry name" value="Glu_synthdom"/>
</dbReference>
<feature type="domain" description="FAD/NAD(P)-binding" evidence="6">
    <location>
        <begin position="109"/>
        <end position="403"/>
    </location>
</feature>
<sequence>VPPGFKDDTGDHHFVPAPCQVACPVGTDAPSYIAYIWEKKPQEAFEAITATNPFSSICGRVCDAPCEPACRRENSDGAVQIRNLKRYVMDQLGPSYRPEPAVVTRDQSIGIVGSGPAGLTAAHDLCVAGFKVDVYEMTDRAGGTMIWGIPEFRLPPGIIQEDIERLEHKCPGLQIHLNTPLGDGVSLETLKGRHDAVLLAIGSWWGKPMGIGESGDKRVVDGVSFLRRVNAGERPHLPETVVVIGGGDVAMDACRVAKRLPGCKTVKVIYRRGPEDIPARKIELHHAIKEDVEFIYNTLQTGLKSSADGLRLCCVRTEAGEPDEDGRRSPRVVEESEHEIECGLVIAAVGQKGECDELAAHNLMDSDRIKADFSTMGTTDPQVFAAGDGAFGGSTIVMAMHHGQRAAYYIKAYLDGIADPIPYRTPYRTRRVPVAQDLLWEKLPLEEPVFHGLGANPIKFPEIEDTYDEAVALREAARCYRCDAETGSADYSVLHREDLFSMARTNPLDVEKNRAMLQRRLQPRENPFPEGRWPSLDDIVFLPANLSRLVIDPYREACRIDISLGGETPSLQLPFLVSGFDSVPAQVQQSLGRALQATGTGYVGKNCVAADIVWIQWIDDESNINSAATGYVVPWSQAIQRLAERKHDTFTGIAVSSLEDIDDAVEFALASNIDALFLDGVGGLYDSEKELSQQPRFDLLPHTVFNLRRRRQEEQVTLIYSGGVRSGTDAAKLIAMGATAVVYGVAAAISAGGIIDMNSIKYTSDRSMDERTAGVTGLLQANAGEASMMARCTGKTRLHNLEPEDLRVVTLSSADMMGVPLAGTREIERSPES</sequence>
<name>A0A381TNF5_9ZZZZ</name>
<evidence type="ECO:0000259" key="7">
    <source>
        <dbReference type="Pfam" id="PF14691"/>
    </source>
</evidence>
<keyword evidence="3" id="KW-0285">Flavoprotein</keyword>
<keyword evidence="4" id="KW-1133">Transmembrane helix</keyword>
<proteinExistence type="inferred from homology"/>
<dbReference type="PANTHER" id="PTHR42783">
    <property type="entry name" value="GLUTAMATE SYNTHASE [NADPH] SMALL CHAIN"/>
    <property type="match status" value="1"/>
</dbReference>
<feature type="domain" description="Dihydroprymidine dehydrogenase" evidence="7">
    <location>
        <begin position="17"/>
        <end position="91"/>
    </location>
</feature>
<dbReference type="PRINTS" id="PR00419">
    <property type="entry name" value="ADXRDTASE"/>
</dbReference>
<dbReference type="Pfam" id="PF07992">
    <property type="entry name" value="Pyr_redox_2"/>
    <property type="match status" value="1"/>
</dbReference>
<evidence type="ECO:0000313" key="8">
    <source>
        <dbReference type="EMBL" id="SVA15573.1"/>
    </source>
</evidence>
<accession>A0A381TNF5</accession>
<keyword evidence="4" id="KW-0812">Transmembrane</keyword>
<dbReference type="PANTHER" id="PTHR42783:SF3">
    <property type="entry name" value="GLUTAMATE SYNTHASE [NADPH] SMALL CHAIN-RELATED"/>
    <property type="match status" value="1"/>
</dbReference>
<dbReference type="InterPro" id="IPR036188">
    <property type="entry name" value="FAD/NAD-bd_sf"/>
</dbReference>
<dbReference type="InterPro" id="IPR028261">
    <property type="entry name" value="DPD_II"/>
</dbReference>
<protein>
    <recommendedName>
        <fullName evidence="9">4Fe-4S ferredoxin-type domain-containing protein</fullName>
    </recommendedName>
</protein>
<keyword evidence="3" id="KW-0274">FAD</keyword>
<dbReference type="Gene3D" id="3.50.50.60">
    <property type="entry name" value="FAD/NAD(P)-binding domain"/>
    <property type="match status" value="2"/>
</dbReference>
<dbReference type="InterPro" id="IPR009051">
    <property type="entry name" value="Helical_ferredxn"/>
</dbReference>
<dbReference type="SUPFAM" id="SSF51971">
    <property type="entry name" value="Nucleotide-binding domain"/>
    <property type="match status" value="1"/>
</dbReference>
<dbReference type="GO" id="GO:0006537">
    <property type="term" value="P:glutamate biosynthetic process"/>
    <property type="evidence" value="ECO:0007669"/>
    <property type="project" value="InterPro"/>
</dbReference>
<dbReference type="SUPFAM" id="SSF51395">
    <property type="entry name" value="FMN-linked oxidoreductases"/>
    <property type="match status" value="1"/>
</dbReference>
<keyword evidence="4" id="KW-0472">Membrane</keyword>
<evidence type="ECO:0000256" key="2">
    <source>
        <dbReference type="ARBA" id="ARBA00009716"/>
    </source>
</evidence>
<dbReference type="Pfam" id="PF14691">
    <property type="entry name" value="Fer4_20"/>
    <property type="match status" value="1"/>
</dbReference>
<dbReference type="GO" id="GO:0051536">
    <property type="term" value="F:iron-sulfur cluster binding"/>
    <property type="evidence" value="ECO:0007669"/>
    <property type="project" value="InterPro"/>
</dbReference>
<comment type="cofactor">
    <cofactor evidence="1">
        <name>FAD</name>
        <dbReference type="ChEBI" id="CHEBI:57692"/>
    </cofactor>
</comment>
<evidence type="ECO:0000259" key="6">
    <source>
        <dbReference type="Pfam" id="PF07992"/>
    </source>
</evidence>
<dbReference type="GO" id="GO:0015930">
    <property type="term" value="F:glutamate synthase activity"/>
    <property type="evidence" value="ECO:0007669"/>
    <property type="project" value="InterPro"/>
</dbReference>
<organism evidence="8">
    <name type="scientific">marine metagenome</name>
    <dbReference type="NCBI Taxonomy" id="408172"/>
    <lineage>
        <taxon>unclassified sequences</taxon>
        <taxon>metagenomes</taxon>
        <taxon>ecological metagenomes</taxon>
    </lineage>
</organism>